<proteinExistence type="predicted"/>
<protein>
    <submittedName>
        <fullName evidence="2">Uncharacterized protein</fullName>
    </submittedName>
</protein>
<evidence type="ECO:0000313" key="2">
    <source>
        <dbReference type="EMBL" id="CAE4637177.1"/>
    </source>
</evidence>
<accession>A0A7S4S7S0</accession>
<gene>
    <name evidence="2" type="ORF">AMON00008_LOCUS46264</name>
</gene>
<dbReference type="EMBL" id="HBNR01065493">
    <property type="protein sequence ID" value="CAE4637177.1"/>
    <property type="molecule type" value="Transcribed_RNA"/>
</dbReference>
<sequence length="179" mass="19492">MERCLHGDAALTAPGPGQQDSGAPKPASANGAAVAATAAGDQRRPGEAQPQPPPQPPQQLLETQRLQELIREEMQGSLAQASRPMQIIINNHSEANAQQRTMNAQQPGPERCAEPPRKARSALELTPLSRLCIFSAMGLGLYVLHGQLQHQWRMAEMQRRIDANLFLRVTQLFSGPAPR</sequence>
<feature type="compositionally biased region" description="Low complexity" evidence="1">
    <location>
        <begin position="22"/>
        <end position="40"/>
    </location>
</feature>
<reference evidence="2" key="1">
    <citation type="submission" date="2021-01" db="EMBL/GenBank/DDBJ databases">
        <authorList>
            <person name="Corre E."/>
            <person name="Pelletier E."/>
            <person name="Niang G."/>
            <person name="Scheremetjew M."/>
            <person name="Finn R."/>
            <person name="Kale V."/>
            <person name="Holt S."/>
            <person name="Cochrane G."/>
            <person name="Meng A."/>
            <person name="Brown T."/>
            <person name="Cohen L."/>
        </authorList>
    </citation>
    <scope>NUCLEOTIDE SEQUENCE</scope>
    <source>
        <strain evidence="2">CCMP3105</strain>
    </source>
</reference>
<organism evidence="2">
    <name type="scientific">Alexandrium monilatum</name>
    <dbReference type="NCBI Taxonomy" id="311494"/>
    <lineage>
        <taxon>Eukaryota</taxon>
        <taxon>Sar</taxon>
        <taxon>Alveolata</taxon>
        <taxon>Dinophyceae</taxon>
        <taxon>Gonyaulacales</taxon>
        <taxon>Pyrocystaceae</taxon>
        <taxon>Alexandrium</taxon>
    </lineage>
</organism>
<dbReference type="AlphaFoldDB" id="A0A7S4S7S0"/>
<name>A0A7S4S7S0_9DINO</name>
<feature type="region of interest" description="Disordered" evidence="1">
    <location>
        <begin position="1"/>
        <end position="58"/>
    </location>
</feature>
<evidence type="ECO:0000256" key="1">
    <source>
        <dbReference type="SAM" id="MobiDB-lite"/>
    </source>
</evidence>